<gene>
    <name evidence="1" type="ORF">BO66DRAFT_127009</name>
</gene>
<accession>A0ACD1H4Z6</accession>
<name>A0ACD1H4Z6_9EURO</name>
<organism evidence="1 2">
    <name type="scientific">Aspergillus aculeatinus CBS 121060</name>
    <dbReference type="NCBI Taxonomy" id="1448322"/>
    <lineage>
        <taxon>Eukaryota</taxon>
        <taxon>Fungi</taxon>
        <taxon>Dikarya</taxon>
        <taxon>Ascomycota</taxon>
        <taxon>Pezizomycotina</taxon>
        <taxon>Eurotiomycetes</taxon>
        <taxon>Eurotiomycetidae</taxon>
        <taxon>Eurotiales</taxon>
        <taxon>Aspergillaceae</taxon>
        <taxon>Aspergillus</taxon>
        <taxon>Aspergillus subgen. Circumdati</taxon>
    </lineage>
</organism>
<dbReference type="EMBL" id="KZ824966">
    <property type="protein sequence ID" value="RAH68577.1"/>
    <property type="molecule type" value="Genomic_DNA"/>
</dbReference>
<evidence type="ECO:0000313" key="1">
    <source>
        <dbReference type="EMBL" id="RAH68577.1"/>
    </source>
</evidence>
<sequence>MDIGDEYLYDFEGTSPRHMLYISSTPWFDLSQRSGRESILANLCGIMRRAFSM</sequence>
<evidence type="ECO:0000313" key="2">
    <source>
        <dbReference type="Proteomes" id="UP000249661"/>
    </source>
</evidence>
<protein>
    <submittedName>
        <fullName evidence="1">Uncharacterized protein</fullName>
    </submittedName>
</protein>
<reference evidence="1" key="1">
    <citation type="submission" date="2018-02" db="EMBL/GenBank/DDBJ databases">
        <title>The genomes of Aspergillus section Nigri reveals drivers in fungal speciation.</title>
        <authorList>
            <consortium name="DOE Joint Genome Institute"/>
            <person name="Vesth T.C."/>
            <person name="Nybo J."/>
            <person name="Theobald S."/>
            <person name="Brandl J."/>
            <person name="Frisvad J.C."/>
            <person name="Nielsen K.F."/>
            <person name="Lyhne E.K."/>
            <person name="Kogle M.E."/>
            <person name="Kuo A."/>
            <person name="Riley R."/>
            <person name="Clum A."/>
            <person name="Nolan M."/>
            <person name="Lipzen A."/>
            <person name="Salamov A."/>
            <person name="Henrissat B."/>
            <person name="Wiebenga A."/>
            <person name="De vries R.P."/>
            <person name="Grigoriev I.V."/>
            <person name="Mortensen U.H."/>
            <person name="Andersen M.R."/>
            <person name="Baker S.E."/>
        </authorList>
    </citation>
    <scope>NUCLEOTIDE SEQUENCE</scope>
    <source>
        <strain evidence="1">CBS 121060</strain>
    </source>
</reference>
<proteinExistence type="predicted"/>
<dbReference type="Proteomes" id="UP000249661">
    <property type="component" value="Unassembled WGS sequence"/>
</dbReference>
<keyword evidence="2" id="KW-1185">Reference proteome</keyword>